<organism evidence="3 4">
    <name type="scientific">Saccharothrix lopnurensis</name>
    <dbReference type="NCBI Taxonomy" id="1670621"/>
    <lineage>
        <taxon>Bacteria</taxon>
        <taxon>Bacillati</taxon>
        <taxon>Actinomycetota</taxon>
        <taxon>Actinomycetes</taxon>
        <taxon>Pseudonocardiales</taxon>
        <taxon>Pseudonocardiaceae</taxon>
        <taxon>Saccharothrix</taxon>
    </lineage>
</organism>
<evidence type="ECO:0000259" key="2">
    <source>
        <dbReference type="Pfam" id="PF00082"/>
    </source>
</evidence>
<dbReference type="EMBL" id="JBHSQO010000002">
    <property type="protein sequence ID" value="MFC6088223.1"/>
    <property type="molecule type" value="Genomic_DNA"/>
</dbReference>
<accession>A0ABW1NYD1</accession>
<dbReference type="InterPro" id="IPR036852">
    <property type="entry name" value="Peptidase_S8/S53_dom_sf"/>
</dbReference>
<dbReference type="InterPro" id="IPR000209">
    <property type="entry name" value="Peptidase_S8/S53_dom"/>
</dbReference>
<gene>
    <name evidence="3" type="ORF">ACFP3R_02980</name>
</gene>
<name>A0ABW1NYD1_9PSEU</name>
<dbReference type="SUPFAM" id="SSF52743">
    <property type="entry name" value="Subtilisin-like"/>
    <property type="match status" value="1"/>
</dbReference>
<evidence type="ECO:0000313" key="4">
    <source>
        <dbReference type="Proteomes" id="UP001596220"/>
    </source>
</evidence>
<feature type="region of interest" description="Disordered" evidence="1">
    <location>
        <begin position="1"/>
        <end position="32"/>
    </location>
</feature>
<reference evidence="4" key="1">
    <citation type="journal article" date="2019" name="Int. J. Syst. Evol. Microbiol.">
        <title>The Global Catalogue of Microorganisms (GCM) 10K type strain sequencing project: providing services to taxonomists for standard genome sequencing and annotation.</title>
        <authorList>
            <consortium name="The Broad Institute Genomics Platform"/>
            <consortium name="The Broad Institute Genome Sequencing Center for Infectious Disease"/>
            <person name="Wu L."/>
            <person name="Ma J."/>
        </authorList>
    </citation>
    <scope>NUCLEOTIDE SEQUENCE [LARGE SCALE GENOMIC DNA]</scope>
    <source>
        <strain evidence="4">CGMCC 4.7246</strain>
    </source>
</reference>
<comment type="caution">
    <text evidence="3">The sequence shown here is derived from an EMBL/GenBank/DDBJ whole genome shotgun (WGS) entry which is preliminary data.</text>
</comment>
<dbReference type="Pfam" id="PF00082">
    <property type="entry name" value="Peptidase_S8"/>
    <property type="match status" value="1"/>
</dbReference>
<evidence type="ECO:0000313" key="3">
    <source>
        <dbReference type="EMBL" id="MFC6088223.1"/>
    </source>
</evidence>
<dbReference type="RefSeq" id="WP_380632448.1">
    <property type="nucleotide sequence ID" value="NZ_JBHSQO010000002.1"/>
</dbReference>
<evidence type="ECO:0000256" key="1">
    <source>
        <dbReference type="SAM" id="MobiDB-lite"/>
    </source>
</evidence>
<sequence length="780" mass="85134">MPSHLLLPDPHLVSSRRAASGRGTPISRNRAEHGAHLQAELQRVVAAPRRLDAGVDPNFVFKIRAAGRPQESMLEGRNLQVLGETADYTYFVLSDDGTTGLATALSDYASNGALNSLVDLIDDIEPYGAEDRRGPGLESPPPGRFLVDITIWPSRNRAQAESRATMIDAILDRTNGQVQLRSLSPRRNIIRALVDVNTLEDLLETSVVEQVRTPPVPFLDFRDWRTLSASEITREQVDSAPVGVLDDAPAITHPLLEGVVKSVDPIGPNDYPWQQPGDHGSEVVGRVLLPNLHEQLRDGTTITAHGTVHVARILEPDPGDPNGAPRFATSAFPHELVEQGIRHLHTTYGVKVFNLSIGYSEPYSDIHLGALTETIDDLIRELKIVVVVPTGNVGAQAFTALTPSDHHAADDYPVYLDTPEHRLAEPAPAALAITVGSLALSEGVAEIGNRLGWRAIASIDQISPFSRVGPGIGTSTKRRNKPDLIHYGGNLAVNDSGHVVFNDMGASIVSTAINPTTGQLFKACNGTSYAAPAVARVAADIAHAYPDASANLVRALLAGSAELPQSATRVREENKAHSYYGHGKPSSYRAVNSEARRATMTYDGEMPIDTVQIHPVPIPEVFRRGSGSQRTITVTLAFDPPVRRQRREYVAASMQVDLYRNIEIDELQRTLRRQPSTNALELIRGRRHPKLVPGPDSVTSSTLQVRRWTATNSFINDDEVFYVAVTHRAATWARGSADYTIQSYALTVTLEDQNLVRADLHQLLTQQVRVPARVRIRSLP</sequence>
<feature type="domain" description="Peptidase S8/S53" evidence="2">
    <location>
        <begin position="242"/>
        <end position="583"/>
    </location>
</feature>
<keyword evidence="4" id="KW-1185">Reference proteome</keyword>
<protein>
    <submittedName>
        <fullName evidence="3">S8 family serine peptidase</fullName>
    </submittedName>
</protein>
<dbReference type="Proteomes" id="UP001596220">
    <property type="component" value="Unassembled WGS sequence"/>
</dbReference>
<proteinExistence type="predicted"/>
<dbReference type="Gene3D" id="3.40.50.200">
    <property type="entry name" value="Peptidase S8/S53 domain"/>
    <property type="match status" value="1"/>
</dbReference>